<evidence type="ECO:0000256" key="1">
    <source>
        <dbReference type="SAM" id="Phobius"/>
    </source>
</evidence>
<dbReference type="RefSeq" id="WP_133496628.1">
    <property type="nucleotide sequence ID" value="NZ_BMLU01000012.1"/>
</dbReference>
<protein>
    <recommendedName>
        <fullName evidence="4">Lysylphosphatidylglycerol synthase-like protein</fullName>
    </recommendedName>
</protein>
<dbReference type="EMBL" id="SNWD01000013">
    <property type="protein sequence ID" value="TDN79270.1"/>
    <property type="molecule type" value="Genomic_DNA"/>
</dbReference>
<dbReference type="Proteomes" id="UP000295493">
    <property type="component" value="Unassembled WGS sequence"/>
</dbReference>
<evidence type="ECO:0008006" key="4">
    <source>
        <dbReference type="Google" id="ProtNLM"/>
    </source>
</evidence>
<keyword evidence="1" id="KW-1133">Transmembrane helix</keyword>
<keyword evidence="1" id="KW-0472">Membrane</keyword>
<keyword evidence="3" id="KW-1185">Reference proteome</keyword>
<feature type="transmembrane region" description="Helical" evidence="1">
    <location>
        <begin position="20"/>
        <end position="38"/>
    </location>
</feature>
<feature type="transmembrane region" description="Helical" evidence="1">
    <location>
        <begin position="134"/>
        <end position="156"/>
    </location>
</feature>
<accession>A0A4R6FEY6</accession>
<dbReference type="OrthoDB" id="7184927at2"/>
<proteinExistence type="predicted"/>
<keyword evidence="1" id="KW-0812">Transmembrane</keyword>
<dbReference type="AlphaFoldDB" id="A0A4R6FEY6"/>
<feature type="transmembrane region" description="Helical" evidence="1">
    <location>
        <begin position="201"/>
        <end position="220"/>
    </location>
</feature>
<gene>
    <name evidence="2" type="ORF">EV664_11348</name>
</gene>
<comment type="caution">
    <text evidence="2">The sequence shown here is derived from an EMBL/GenBank/DDBJ whole genome shotgun (WGS) entry which is preliminary data.</text>
</comment>
<name>A0A4R6FEY6_9SPHN</name>
<feature type="transmembrane region" description="Helical" evidence="1">
    <location>
        <begin position="168"/>
        <end position="189"/>
    </location>
</feature>
<sequence>MKERIARLRCWGESPTGKRVARVARWLFFAAMVTWLVLKVDSIGWREVARSLPTNPLFYLLFVVMFLMLPASETLIFRLILGGGILREFPIFIRKRILNAALIGYSGEVYYFLWAERNLGLPPRRILLGIKDNAILSAVSSALITALLLAAFVATGQASAFADWLDSATGWIIAGGLAIAFVAPFAYRLRRRIFSIPLRTALAVLGIHMARITIVVLLQATQWAIVLPQAPWSVWILFLTMQMVVSRLPLIPNRDLLFLSAGLQLSGSVHLPQEAMAGLLLAGGALTQGSNLLFFLLTSIFRPADIPQGESLPSDDTLIATPPAR</sequence>
<organism evidence="2 3">
    <name type="scientific">Stakelama pacifica</name>
    <dbReference type="NCBI Taxonomy" id="517720"/>
    <lineage>
        <taxon>Bacteria</taxon>
        <taxon>Pseudomonadati</taxon>
        <taxon>Pseudomonadota</taxon>
        <taxon>Alphaproteobacteria</taxon>
        <taxon>Sphingomonadales</taxon>
        <taxon>Sphingomonadaceae</taxon>
        <taxon>Stakelama</taxon>
    </lineage>
</organism>
<evidence type="ECO:0000313" key="2">
    <source>
        <dbReference type="EMBL" id="TDN79270.1"/>
    </source>
</evidence>
<reference evidence="2 3" key="1">
    <citation type="submission" date="2019-03" db="EMBL/GenBank/DDBJ databases">
        <title>Genomic Encyclopedia of Type Strains, Phase IV (KMG-IV): sequencing the most valuable type-strain genomes for metagenomic binning, comparative biology and taxonomic classification.</title>
        <authorList>
            <person name="Goeker M."/>
        </authorList>
    </citation>
    <scope>NUCLEOTIDE SEQUENCE [LARGE SCALE GENOMIC DNA]</scope>
    <source>
        <strain evidence="2 3">DSM 25059</strain>
    </source>
</reference>
<feature type="transmembrane region" description="Helical" evidence="1">
    <location>
        <begin position="58"/>
        <end position="86"/>
    </location>
</feature>
<evidence type="ECO:0000313" key="3">
    <source>
        <dbReference type="Proteomes" id="UP000295493"/>
    </source>
</evidence>